<dbReference type="OrthoDB" id="69928at2759"/>
<dbReference type="STRING" id="1330018.A0A167PZ83"/>
<reference evidence="4 5" key="1">
    <citation type="journal article" date="2016" name="Mol. Biol. Evol.">
        <title>Comparative Genomics of Early-Diverging Mushroom-Forming Fungi Provides Insights into the Origins of Lignocellulose Decay Capabilities.</title>
        <authorList>
            <person name="Nagy L.G."/>
            <person name="Riley R."/>
            <person name="Tritt A."/>
            <person name="Adam C."/>
            <person name="Daum C."/>
            <person name="Floudas D."/>
            <person name="Sun H."/>
            <person name="Yadav J.S."/>
            <person name="Pangilinan J."/>
            <person name="Larsson K.H."/>
            <person name="Matsuura K."/>
            <person name="Barry K."/>
            <person name="Labutti K."/>
            <person name="Kuo R."/>
            <person name="Ohm R.A."/>
            <person name="Bhattacharya S.S."/>
            <person name="Shirouzu T."/>
            <person name="Yoshinaga Y."/>
            <person name="Martin F.M."/>
            <person name="Grigoriev I.V."/>
            <person name="Hibbett D.S."/>
        </authorList>
    </citation>
    <scope>NUCLEOTIDE SEQUENCE [LARGE SCALE GENOMIC DNA]</scope>
    <source>
        <strain evidence="4 5">TUFC12733</strain>
    </source>
</reference>
<dbReference type="Gene3D" id="1.25.40.10">
    <property type="entry name" value="Tetratricopeptide repeat domain"/>
    <property type="match status" value="1"/>
</dbReference>
<gene>
    <name evidence="4" type="ORF">CALVIDRAFT_407267</name>
</gene>
<feature type="region of interest" description="Disordered" evidence="1">
    <location>
        <begin position="595"/>
        <end position="627"/>
    </location>
</feature>
<dbReference type="InterPro" id="IPR045153">
    <property type="entry name" value="Est1/Ebs1-like"/>
</dbReference>
<dbReference type="InterPro" id="IPR011990">
    <property type="entry name" value="TPR-like_helical_dom_sf"/>
</dbReference>
<organism evidence="4 5">
    <name type="scientific">Calocera viscosa (strain TUFC12733)</name>
    <dbReference type="NCBI Taxonomy" id="1330018"/>
    <lineage>
        <taxon>Eukaryota</taxon>
        <taxon>Fungi</taxon>
        <taxon>Dikarya</taxon>
        <taxon>Basidiomycota</taxon>
        <taxon>Agaricomycotina</taxon>
        <taxon>Dacrymycetes</taxon>
        <taxon>Dacrymycetales</taxon>
        <taxon>Dacrymycetaceae</taxon>
        <taxon>Calocera</taxon>
    </lineage>
</organism>
<dbReference type="Pfam" id="PF10373">
    <property type="entry name" value="EST1_DNA_bind"/>
    <property type="match status" value="1"/>
</dbReference>
<dbReference type="InterPro" id="IPR019458">
    <property type="entry name" value="Est1-like_N"/>
</dbReference>
<dbReference type="PANTHER" id="PTHR15696">
    <property type="entry name" value="SMG-7 SUPPRESSOR WITH MORPHOLOGICAL EFFECT ON GENITALIA PROTEIN 7"/>
    <property type="match status" value="1"/>
</dbReference>
<accession>A0A167PZ83</accession>
<evidence type="ECO:0000259" key="2">
    <source>
        <dbReference type="Pfam" id="PF10373"/>
    </source>
</evidence>
<dbReference type="Proteomes" id="UP000076738">
    <property type="component" value="Unassembled WGS sequence"/>
</dbReference>
<dbReference type="InterPro" id="IPR018834">
    <property type="entry name" value="DNA/RNA-bd_Est1-type"/>
</dbReference>
<keyword evidence="5" id="KW-1185">Reference proteome</keyword>
<feature type="region of interest" description="Disordered" evidence="1">
    <location>
        <begin position="729"/>
        <end position="757"/>
    </location>
</feature>
<dbReference type="EMBL" id="KV417273">
    <property type="protein sequence ID" value="KZO99267.1"/>
    <property type="molecule type" value="Genomic_DNA"/>
</dbReference>
<dbReference type="PANTHER" id="PTHR15696:SF36">
    <property type="entry name" value="NONSENSE-MEDIATED MRNA DECAY FACTOR"/>
    <property type="match status" value="1"/>
</dbReference>
<evidence type="ECO:0000256" key="1">
    <source>
        <dbReference type="SAM" id="MobiDB-lite"/>
    </source>
</evidence>
<dbReference type="SUPFAM" id="SSF48452">
    <property type="entry name" value="TPR-like"/>
    <property type="match status" value="1"/>
</dbReference>
<feature type="region of interest" description="Disordered" evidence="1">
    <location>
        <begin position="207"/>
        <end position="226"/>
    </location>
</feature>
<feature type="domain" description="DNA/RNA-binding" evidence="2">
    <location>
        <begin position="231"/>
        <end position="527"/>
    </location>
</feature>
<proteinExistence type="predicted"/>
<sequence length="757" mass="83707">MAVSADSDPSTILRDAKGLALDLKKTLKLVAPWDRSVEFQRQRLRDHYVQLIFQNARADMAQQMLWSETSHAIINAYRSRIQQIERAIADTRTEGQSSPRGSPHGPVELRKVSQSFRTFLLQEDKFWRQFSLRLVRSYGLVTATHILARVGISEELVLDDDIDKNESSKSATMSSSAEYLAKMDMLQRSIIYLGDLSRYRDLNEALSSSKRAKGRNSSDNTDRSPKNFAVSESYYQAAISLAPQNGTPFNQLAILATYQSKQFDALYYYYRAACTKQPFATVTENMDRLLSKAIQMFRRQAEGDADLPPREEHSEPLDAFKQNAVTLHALWARNSRSTSSKLAQNIETALPTLLGERTLPADVLSRLMLMTFAALWLAEGHQPHLTLFQARPPDREVQMEPVNTASLILKHILNLLDGLFNIAQKELQQLGPHSDIQSNDALRVSAVLRRILPALRASSKWICFRFTYAEPSEAIKTNLVPNLTVFWASYVAFANALFNAFPDRALYNSRQTLEEDIATDGFLPTSSRDVLATWRSTPAQNPHPNEEHMMRIADLLLDAQTIATAEGSPLHPSELRFIGPDAHTELLSSSDLKGGVRASGNCATADTPAPGDKDDDVSTTTSDDPVNMAMRVALGSSALTDTDDDDEDVVLFPRAAAEKSMTDHSGPTAQDLLFQVLGPPEPATPTGTPKAVPAYVAVSAKNSPGLAHQPLLFGPNIWSGALPTIPSQYGAQSSPMPVYGPTRVPERNLHQRYAGAS</sequence>
<name>A0A167PZ83_CALVF</name>
<evidence type="ECO:0000259" key="3">
    <source>
        <dbReference type="Pfam" id="PF10374"/>
    </source>
</evidence>
<evidence type="ECO:0000313" key="4">
    <source>
        <dbReference type="EMBL" id="KZO99267.1"/>
    </source>
</evidence>
<feature type="domain" description="Telomerase activating protein Est1-like N-terminal" evidence="3">
    <location>
        <begin position="62"/>
        <end position="203"/>
    </location>
</feature>
<feature type="compositionally biased region" description="Polar residues" evidence="1">
    <location>
        <begin position="207"/>
        <end position="219"/>
    </location>
</feature>
<dbReference type="AlphaFoldDB" id="A0A167PZ83"/>
<dbReference type="Pfam" id="PF10374">
    <property type="entry name" value="EST1"/>
    <property type="match status" value="1"/>
</dbReference>
<evidence type="ECO:0008006" key="6">
    <source>
        <dbReference type="Google" id="ProtNLM"/>
    </source>
</evidence>
<protein>
    <recommendedName>
        <fullName evidence="6">Protein SMG7</fullName>
    </recommendedName>
</protein>
<evidence type="ECO:0000313" key="5">
    <source>
        <dbReference type="Proteomes" id="UP000076738"/>
    </source>
</evidence>